<gene>
    <name evidence="1" type="ORF">GWI33_012373</name>
</gene>
<name>A0A834ME88_RHYFE</name>
<protein>
    <submittedName>
        <fullName evidence="1">Uncharacterized protein</fullName>
    </submittedName>
</protein>
<dbReference type="OrthoDB" id="10625224at2759"/>
<organism evidence="1 2">
    <name type="scientific">Rhynchophorus ferrugineus</name>
    <name type="common">Red palm weevil</name>
    <name type="synonym">Curculio ferrugineus</name>
    <dbReference type="NCBI Taxonomy" id="354439"/>
    <lineage>
        <taxon>Eukaryota</taxon>
        <taxon>Metazoa</taxon>
        <taxon>Ecdysozoa</taxon>
        <taxon>Arthropoda</taxon>
        <taxon>Hexapoda</taxon>
        <taxon>Insecta</taxon>
        <taxon>Pterygota</taxon>
        <taxon>Neoptera</taxon>
        <taxon>Endopterygota</taxon>
        <taxon>Coleoptera</taxon>
        <taxon>Polyphaga</taxon>
        <taxon>Cucujiformia</taxon>
        <taxon>Curculionidae</taxon>
        <taxon>Dryophthorinae</taxon>
        <taxon>Rhynchophorus</taxon>
    </lineage>
</organism>
<comment type="caution">
    <text evidence="1">The sequence shown here is derived from an EMBL/GenBank/DDBJ whole genome shotgun (WGS) entry which is preliminary data.</text>
</comment>
<sequence length="127" mass="15370">MIVRHTETYAWCKYNSKTKRSIQQHFSQYNLKPNYLRQNYHTNPLVFTEITHLENTFDPQDTHTDQTEYPENHRHIGEEQNSYHNYSQEHYFTEDNIPNIRYLHEHSNLYPDAGNIRNKASQEDNPS</sequence>
<accession>A0A834ME88</accession>
<evidence type="ECO:0000313" key="1">
    <source>
        <dbReference type="EMBL" id="KAF7274964.1"/>
    </source>
</evidence>
<proteinExistence type="predicted"/>
<keyword evidence="2" id="KW-1185">Reference proteome</keyword>
<reference evidence="1" key="1">
    <citation type="submission" date="2020-08" db="EMBL/GenBank/DDBJ databases">
        <title>Genome sequencing and assembly of the red palm weevil Rhynchophorus ferrugineus.</title>
        <authorList>
            <person name="Dias G.B."/>
            <person name="Bergman C.M."/>
            <person name="Manee M."/>
        </authorList>
    </citation>
    <scope>NUCLEOTIDE SEQUENCE</scope>
    <source>
        <strain evidence="1">AA-2017</strain>
        <tissue evidence="1">Whole larva</tissue>
    </source>
</reference>
<dbReference type="AlphaFoldDB" id="A0A834ME88"/>
<evidence type="ECO:0000313" key="2">
    <source>
        <dbReference type="Proteomes" id="UP000625711"/>
    </source>
</evidence>
<dbReference type="Proteomes" id="UP000625711">
    <property type="component" value="Unassembled WGS sequence"/>
</dbReference>
<dbReference type="EMBL" id="JAACXV010011695">
    <property type="protein sequence ID" value="KAF7274964.1"/>
    <property type="molecule type" value="Genomic_DNA"/>
</dbReference>